<dbReference type="EMBL" id="SPLM01000074">
    <property type="protein sequence ID" value="TMW62004.1"/>
    <property type="molecule type" value="Genomic_DNA"/>
</dbReference>
<proteinExistence type="predicted"/>
<feature type="transmembrane region" description="Helical" evidence="1">
    <location>
        <begin position="25"/>
        <end position="46"/>
    </location>
</feature>
<reference evidence="2" key="1">
    <citation type="submission" date="2019-03" db="EMBL/GenBank/DDBJ databases">
        <title>Long read genome sequence of the mycoparasitic Pythium oligandrum ATCC 38472 isolated from sugarbeet rhizosphere.</title>
        <authorList>
            <person name="Gaulin E."/>
        </authorList>
    </citation>
    <scope>NUCLEOTIDE SEQUENCE</scope>
    <source>
        <strain evidence="2">ATCC 38472_TT</strain>
    </source>
</reference>
<dbReference type="AlphaFoldDB" id="A0A8K1CEJ9"/>
<evidence type="ECO:0000313" key="3">
    <source>
        <dbReference type="Proteomes" id="UP000794436"/>
    </source>
</evidence>
<dbReference type="Proteomes" id="UP000794436">
    <property type="component" value="Unassembled WGS sequence"/>
</dbReference>
<keyword evidence="3" id="KW-1185">Reference proteome</keyword>
<keyword evidence="1" id="KW-1133">Transmembrane helix</keyword>
<evidence type="ECO:0000313" key="2">
    <source>
        <dbReference type="EMBL" id="TMW62004.1"/>
    </source>
</evidence>
<accession>A0A8K1CEJ9</accession>
<gene>
    <name evidence="2" type="ORF">Poli38472_009497</name>
</gene>
<keyword evidence="1" id="KW-0472">Membrane</keyword>
<organism evidence="2 3">
    <name type="scientific">Pythium oligandrum</name>
    <name type="common">Mycoparasitic fungus</name>
    <dbReference type="NCBI Taxonomy" id="41045"/>
    <lineage>
        <taxon>Eukaryota</taxon>
        <taxon>Sar</taxon>
        <taxon>Stramenopiles</taxon>
        <taxon>Oomycota</taxon>
        <taxon>Peronosporomycetes</taxon>
        <taxon>Pythiales</taxon>
        <taxon>Pythiaceae</taxon>
        <taxon>Pythium</taxon>
    </lineage>
</organism>
<feature type="transmembrane region" description="Helical" evidence="1">
    <location>
        <begin position="58"/>
        <end position="76"/>
    </location>
</feature>
<protein>
    <submittedName>
        <fullName evidence="2">Uncharacterized protein</fullName>
    </submittedName>
</protein>
<name>A0A8K1CEJ9_PYTOL</name>
<evidence type="ECO:0000256" key="1">
    <source>
        <dbReference type="SAM" id="Phobius"/>
    </source>
</evidence>
<sequence>MSASECSVLPIVDCKKEEMAPHPRAAVVMALCLAYLVGVACYYVLPSDMIVFDGHSKRLLWLVTVPCASLLVLKLLSTLRHSEQTADDESIVHAFGTQVVFTVGEVCIYALGVLERAVASLHELRAVERRKGADAIHHQTYFDDDQACHNQTIDCGASIDKTVNRCPTFNQAYHYQGTGNYQASRDHTAQRSKHGSINQARVDFGAYANCEEVRSPYARVDPLFVSVIHSVKRELSILIHS</sequence>
<keyword evidence="1" id="KW-0812">Transmembrane</keyword>
<comment type="caution">
    <text evidence="2">The sequence shown here is derived from an EMBL/GenBank/DDBJ whole genome shotgun (WGS) entry which is preliminary data.</text>
</comment>